<evidence type="ECO:0000313" key="4">
    <source>
        <dbReference type="EMBL" id="VFJ95875.1"/>
    </source>
</evidence>
<dbReference type="AlphaFoldDB" id="A0A450U770"/>
<dbReference type="EMBL" id="CAADFI010000004">
    <property type="protein sequence ID" value="VFJ89265.1"/>
    <property type="molecule type" value="Genomic_DNA"/>
</dbReference>
<dbReference type="EMBL" id="CAADFJ010000004">
    <property type="protein sequence ID" value="VFJ95875.1"/>
    <property type="molecule type" value="Genomic_DNA"/>
</dbReference>
<dbReference type="EMBL" id="CAADFG010000004">
    <property type="protein sequence ID" value="VFJ87497.1"/>
    <property type="molecule type" value="Genomic_DNA"/>
</dbReference>
<evidence type="ECO:0000313" key="3">
    <source>
        <dbReference type="EMBL" id="VFJ89265.1"/>
    </source>
</evidence>
<keyword evidence="1" id="KW-0812">Transmembrane</keyword>
<name>A0A450U770_9GAMM</name>
<accession>A0A450U770</accession>
<feature type="transmembrane region" description="Helical" evidence="1">
    <location>
        <begin position="28"/>
        <end position="47"/>
    </location>
</feature>
<evidence type="ECO:0000256" key="1">
    <source>
        <dbReference type="SAM" id="Phobius"/>
    </source>
</evidence>
<organism evidence="2">
    <name type="scientific">Candidatus Kentrum eta</name>
    <dbReference type="NCBI Taxonomy" id="2126337"/>
    <lineage>
        <taxon>Bacteria</taxon>
        <taxon>Pseudomonadati</taxon>
        <taxon>Pseudomonadota</taxon>
        <taxon>Gammaproteobacteria</taxon>
        <taxon>Candidatus Kentrum</taxon>
    </lineage>
</organism>
<reference evidence="2" key="1">
    <citation type="submission" date="2019-02" db="EMBL/GenBank/DDBJ databases">
        <authorList>
            <person name="Gruber-Vodicka R. H."/>
            <person name="Seah K. B. B."/>
        </authorList>
    </citation>
    <scope>NUCLEOTIDE SEQUENCE</scope>
    <source>
        <strain evidence="4">BECK_SA2B12</strain>
        <strain evidence="2">BECK_SA2B15</strain>
        <strain evidence="3">BECK_SA2B20</strain>
    </source>
</reference>
<gene>
    <name evidence="2" type="ORF">BECKH772A_GA0070896_100042</name>
    <name evidence="3" type="ORF">BECKH772B_GA0070898_100042</name>
    <name evidence="4" type="ORF">BECKH772C_GA0070978_100042</name>
</gene>
<keyword evidence="1" id="KW-0472">Membrane</keyword>
<keyword evidence="1" id="KW-1133">Transmembrane helix</keyword>
<proteinExistence type="predicted"/>
<evidence type="ECO:0000313" key="2">
    <source>
        <dbReference type="EMBL" id="VFJ87497.1"/>
    </source>
</evidence>
<protein>
    <submittedName>
        <fullName evidence="2">Uncharacterized protein</fullName>
    </submittedName>
</protein>
<sequence length="78" mass="8646">MHLILLSIPPAVLSYLLARDKGRNVAKWTILGAIPVVNMFCLSYFIGAANKKQEEKLDAILHKLAPDATVIEGSYTRH</sequence>